<keyword evidence="3" id="KW-0677">Repeat</keyword>
<evidence type="ECO:0000313" key="11">
    <source>
        <dbReference type="EMBL" id="KAL3507748.1"/>
    </source>
</evidence>
<feature type="domain" description="Disease resistance N-terminal" evidence="8">
    <location>
        <begin position="5"/>
        <end position="90"/>
    </location>
</feature>
<evidence type="ECO:0000256" key="5">
    <source>
        <dbReference type="ARBA" id="ARBA00022821"/>
    </source>
</evidence>
<evidence type="ECO:0000256" key="4">
    <source>
        <dbReference type="ARBA" id="ARBA00022741"/>
    </source>
</evidence>
<dbReference type="EMBL" id="JBJUIK010000013">
    <property type="protein sequence ID" value="KAL3507748.1"/>
    <property type="molecule type" value="Genomic_DNA"/>
</dbReference>
<dbReference type="Proteomes" id="UP001630127">
    <property type="component" value="Unassembled WGS sequence"/>
</dbReference>
<dbReference type="FunFam" id="1.10.10.10:FF:000322">
    <property type="entry name" value="Probable disease resistance protein At1g63360"/>
    <property type="match status" value="1"/>
</dbReference>
<evidence type="ECO:0000256" key="1">
    <source>
        <dbReference type="ARBA" id="ARBA00008894"/>
    </source>
</evidence>
<evidence type="ECO:0000259" key="9">
    <source>
        <dbReference type="Pfam" id="PF23559"/>
    </source>
</evidence>
<keyword evidence="6" id="KW-0067">ATP-binding</keyword>
<dbReference type="Gene3D" id="1.10.10.10">
    <property type="entry name" value="Winged helix-like DNA-binding domain superfamily/Winged helix DNA-binding domain"/>
    <property type="match status" value="1"/>
</dbReference>
<dbReference type="Pfam" id="PF18052">
    <property type="entry name" value="Rx_N"/>
    <property type="match status" value="1"/>
</dbReference>
<dbReference type="Pfam" id="PF23559">
    <property type="entry name" value="WHD_DRP"/>
    <property type="match status" value="1"/>
</dbReference>
<dbReference type="InterPro" id="IPR058922">
    <property type="entry name" value="WHD_DRP"/>
</dbReference>
<organism evidence="11 12">
    <name type="scientific">Cinchona calisaya</name>
    <dbReference type="NCBI Taxonomy" id="153742"/>
    <lineage>
        <taxon>Eukaryota</taxon>
        <taxon>Viridiplantae</taxon>
        <taxon>Streptophyta</taxon>
        <taxon>Embryophyta</taxon>
        <taxon>Tracheophyta</taxon>
        <taxon>Spermatophyta</taxon>
        <taxon>Magnoliopsida</taxon>
        <taxon>eudicotyledons</taxon>
        <taxon>Gunneridae</taxon>
        <taxon>Pentapetalae</taxon>
        <taxon>asterids</taxon>
        <taxon>lamiids</taxon>
        <taxon>Gentianales</taxon>
        <taxon>Rubiaceae</taxon>
        <taxon>Cinchonoideae</taxon>
        <taxon>Cinchoneae</taxon>
        <taxon>Cinchona</taxon>
    </lineage>
</organism>
<comment type="similarity">
    <text evidence="1">Belongs to the disease resistance NB-LRR family.</text>
</comment>
<dbReference type="Gene3D" id="1.20.5.4130">
    <property type="match status" value="1"/>
</dbReference>
<evidence type="ECO:0000259" key="7">
    <source>
        <dbReference type="Pfam" id="PF00931"/>
    </source>
</evidence>
<evidence type="ECO:0000313" key="12">
    <source>
        <dbReference type="Proteomes" id="UP001630127"/>
    </source>
</evidence>
<feature type="domain" description="NB-ARC" evidence="7">
    <location>
        <begin position="187"/>
        <end position="345"/>
    </location>
</feature>
<dbReference type="InterPro" id="IPR042197">
    <property type="entry name" value="Apaf_helical"/>
</dbReference>
<dbReference type="Gene3D" id="3.40.50.300">
    <property type="entry name" value="P-loop containing nucleotide triphosphate hydrolases"/>
    <property type="match status" value="1"/>
</dbReference>
<dbReference type="CDD" id="cd14798">
    <property type="entry name" value="RX-CC_like"/>
    <property type="match status" value="1"/>
</dbReference>
<dbReference type="InterPro" id="IPR032675">
    <property type="entry name" value="LRR_dom_sf"/>
</dbReference>
<dbReference type="FunFam" id="1.10.8.430:FF:000003">
    <property type="entry name" value="Probable disease resistance protein At5g66910"/>
    <property type="match status" value="1"/>
</dbReference>
<dbReference type="Gene3D" id="1.10.8.430">
    <property type="entry name" value="Helical domain of apoptotic protease-activating factors"/>
    <property type="match status" value="1"/>
</dbReference>
<accession>A0ABD2YK38</accession>
<feature type="domain" description="Disease resistance R13L4/SHOC-2-like LRR" evidence="10">
    <location>
        <begin position="599"/>
        <end position="923"/>
    </location>
</feature>
<dbReference type="PANTHER" id="PTHR23155:SF1185">
    <property type="entry name" value="DISEASE RESISTANCE RPP8-LIKE PROTEIN 3-RELATED"/>
    <property type="match status" value="1"/>
</dbReference>
<reference evidence="11 12" key="1">
    <citation type="submission" date="2024-11" db="EMBL/GenBank/DDBJ databases">
        <title>A near-complete genome assembly of Cinchona calisaya.</title>
        <authorList>
            <person name="Lian D.C."/>
            <person name="Zhao X.W."/>
            <person name="Wei L."/>
        </authorList>
    </citation>
    <scope>NUCLEOTIDE SEQUENCE [LARGE SCALE GENOMIC DNA]</scope>
    <source>
        <tissue evidence="11">Nenye</tissue>
    </source>
</reference>
<comment type="caution">
    <text evidence="11">The sequence shown here is derived from an EMBL/GenBank/DDBJ whole genome shotgun (WGS) entry which is preliminary data.</text>
</comment>
<evidence type="ECO:0000259" key="8">
    <source>
        <dbReference type="Pfam" id="PF18052"/>
    </source>
</evidence>
<dbReference type="FunFam" id="3.40.50.300:FF:001091">
    <property type="entry name" value="Probable disease resistance protein At1g61300"/>
    <property type="match status" value="1"/>
</dbReference>
<dbReference type="InterPro" id="IPR041118">
    <property type="entry name" value="Rx_N"/>
</dbReference>
<keyword evidence="5" id="KW-0611">Plant defense</keyword>
<dbReference type="Pfam" id="PF00931">
    <property type="entry name" value="NB-ARC"/>
    <property type="match status" value="1"/>
</dbReference>
<dbReference type="InterPro" id="IPR002182">
    <property type="entry name" value="NB-ARC"/>
</dbReference>
<dbReference type="InterPro" id="IPR055414">
    <property type="entry name" value="LRR_R13L4/SHOC2-like"/>
</dbReference>
<evidence type="ECO:0000256" key="3">
    <source>
        <dbReference type="ARBA" id="ARBA00022737"/>
    </source>
</evidence>
<name>A0ABD2YK38_9GENT</name>
<dbReference type="SUPFAM" id="SSF52058">
    <property type="entry name" value="L domain-like"/>
    <property type="match status" value="1"/>
</dbReference>
<dbReference type="SUPFAM" id="SSF52540">
    <property type="entry name" value="P-loop containing nucleoside triphosphate hydrolases"/>
    <property type="match status" value="1"/>
</dbReference>
<dbReference type="Pfam" id="PF23598">
    <property type="entry name" value="LRR_14"/>
    <property type="match status" value="1"/>
</dbReference>
<evidence type="ECO:0000256" key="6">
    <source>
        <dbReference type="ARBA" id="ARBA00022840"/>
    </source>
</evidence>
<dbReference type="PRINTS" id="PR00364">
    <property type="entry name" value="DISEASERSIST"/>
</dbReference>
<dbReference type="AlphaFoldDB" id="A0ABD2YK38"/>
<keyword evidence="2" id="KW-0433">Leucine-rich repeat</keyword>
<feature type="domain" description="Disease resistance protein winged helix" evidence="9">
    <location>
        <begin position="438"/>
        <end position="512"/>
    </location>
</feature>
<dbReference type="InterPro" id="IPR036388">
    <property type="entry name" value="WH-like_DNA-bd_sf"/>
</dbReference>
<dbReference type="InterPro" id="IPR044974">
    <property type="entry name" value="Disease_R_plants"/>
</dbReference>
<dbReference type="InterPro" id="IPR027417">
    <property type="entry name" value="P-loop_NTPase"/>
</dbReference>
<proteinExistence type="inferred from homology"/>
<evidence type="ECO:0000256" key="2">
    <source>
        <dbReference type="ARBA" id="ARBA00022614"/>
    </source>
</evidence>
<dbReference type="GO" id="GO:0051607">
    <property type="term" value="P:defense response to virus"/>
    <property type="evidence" value="ECO:0007669"/>
    <property type="project" value="UniProtKB-ARBA"/>
</dbReference>
<evidence type="ECO:0000259" key="10">
    <source>
        <dbReference type="Pfam" id="PF23598"/>
    </source>
</evidence>
<dbReference type="InterPro" id="IPR038005">
    <property type="entry name" value="RX-like_CC"/>
</dbReference>
<dbReference type="GO" id="GO:0005524">
    <property type="term" value="F:ATP binding"/>
    <property type="evidence" value="ECO:0007669"/>
    <property type="project" value="UniProtKB-KW"/>
</dbReference>
<dbReference type="PANTHER" id="PTHR23155">
    <property type="entry name" value="DISEASE RESISTANCE PROTEIN RP"/>
    <property type="match status" value="1"/>
</dbReference>
<gene>
    <name evidence="11" type="ORF">ACH5RR_033130</name>
</gene>
<protein>
    <submittedName>
        <fullName evidence="11">Uncharacterized protein</fullName>
    </submittedName>
</protein>
<dbReference type="Gene3D" id="3.80.10.10">
    <property type="entry name" value="Ribonuclease Inhibitor"/>
    <property type="match status" value="1"/>
</dbReference>
<keyword evidence="4" id="KW-0547">Nucleotide-binding</keyword>
<sequence>MASEVVSIALGTVRDLLIEEAKFLSGVSDQVKEVQAELIRMQCFLKDADRRQLKEETVRNYVREIRRLAYRTENVLDEFAIEVESQRGDRGIGKAFKRSACIICEGRALHKVGSEITNIKANISSLTTSLQTSGVTEMSPEGQSSSNAMKLEQNQQWLRRTYPHQVEEYFVGMKDDIRQLVTIITGEEIRSHRVISIYGMGGLGKTTLARKIYNHVDVQRAFKAFAWVSVTQQYNTRTVFRDVLKQLLPDQQKSSVERMEDRELVVELYKFQKDTKCLVVLDDLWEIEDWKCLSSAFPIAEANSKILITTRNQKLAEVEFPYALKFLNEDEGWELLQKRAFSKRDAKDSENDPKLEAIGREIVRKCGKLPLAISVLGGVLSQKNSLHEWETVNKDVDAYLRMGEGSKEGYGAVLQVLALSYDELPYHLKPCFLHLGHFREDEDINAEMLYLMWIAEGMVLSDHRGIEETLTDVAERYLYEMVSRSMVEVNLDEFSTNTKVKSCYLHDLMRDFCLARGKEVEFLKLLDFRGGKDPLSDSSTENFITPARCSIHTEYSERHDLDHNDSVTNMALEANGQLRSLLISASSGRWAVNISFPQVLCDSSKFKYLRVLKLEAYEFKGYKLPRGIKNLIHLRFLSLKGSKFDKLPSSIGQFQYLQTLDIRAESSNMGGIVVPNVLWKLKRLRHLYFSLFHRTRKGKLSFFGLSKLETLFGFHKDEDDFKDVLGLSNLRSLEANVYVREKNEVSEILNYLNSKQHKLREARLNICYLVSRFTSLKEEDTIVPIKDFFTCLSLHQFSVSRGKFDFQKVEPLLFPSNLNYLRLWRCAIQGDPMDFLGKLSSLKKLSLDDVDLVDRKMLICDANAFPKLLSLDLSSVSKLESWVVAKGSMPNLSDLTITCCLKLEMIPDGLRYIKTLKKLNIMMPSKFNQRIQGVDNRGGVDSDKISHVPLITLEVPPWEPYNEGLDITD</sequence>
<keyword evidence="12" id="KW-1185">Reference proteome</keyword>